<dbReference type="RefSeq" id="WP_089996306.1">
    <property type="nucleotide sequence ID" value="NZ_FOIZ01000002.1"/>
</dbReference>
<accession>A0A1I0RM67</accession>
<gene>
    <name evidence="2" type="ORF">SAMN04488515_2938</name>
</gene>
<dbReference type="EMBL" id="FOIZ01000002">
    <property type="protein sequence ID" value="SEW42217.1"/>
    <property type="molecule type" value="Genomic_DNA"/>
</dbReference>
<proteinExistence type="predicted"/>
<dbReference type="InterPro" id="IPR027417">
    <property type="entry name" value="P-loop_NTPase"/>
</dbReference>
<dbReference type="SUPFAM" id="SSF52540">
    <property type="entry name" value="P-loop containing nucleoside triphosphate hydrolases"/>
    <property type="match status" value="1"/>
</dbReference>
<name>A0A1I0RM67_9RHOB</name>
<dbReference type="AlphaFoldDB" id="A0A1I0RM67"/>
<dbReference type="Gene3D" id="3.40.50.300">
    <property type="entry name" value="P-loop containing nucleotide triphosphate hydrolases"/>
    <property type="match status" value="1"/>
</dbReference>
<keyword evidence="3" id="KW-1185">Reference proteome</keyword>
<protein>
    <recommendedName>
        <fullName evidence="4">50S ribosome-binding GTPase</fullName>
    </recommendedName>
</protein>
<feature type="region of interest" description="Disordered" evidence="1">
    <location>
        <begin position="323"/>
        <end position="391"/>
    </location>
</feature>
<dbReference type="OrthoDB" id="7647819at2"/>
<organism evidence="2 3">
    <name type="scientific">Cognatiyoonia koreensis</name>
    <dbReference type="NCBI Taxonomy" id="364200"/>
    <lineage>
        <taxon>Bacteria</taxon>
        <taxon>Pseudomonadati</taxon>
        <taxon>Pseudomonadota</taxon>
        <taxon>Alphaproteobacteria</taxon>
        <taxon>Rhodobacterales</taxon>
        <taxon>Paracoccaceae</taxon>
        <taxon>Cognatiyoonia</taxon>
    </lineage>
</organism>
<reference evidence="2 3" key="1">
    <citation type="submission" date="2016-10" db="EMBL/GenBank/DDBJ databases">
        <authorList>
            <person name="de Groot N.N."/>
        </authorList>
    </citation>
    <scope>NUCLEOTIDE SEQUENCE [LARGE SCALE GENOMIC DNA]</scope>
    <source>
        <strain evidence="2 3">DSM 17925</strain>
    </source>
</reference>
<evidence type="ECO:0008006" key="4">
    <source>
        <dbReference type="Google" id="ProtNLM"/>
    </source>
</evidence>
<evidence type="ECO:0000256" key="1">
    <source>
        <dbReference type="SAM" id="MobiDB-lite"/>
    </source>
</evidence>
<evidence type="ECO:0000313" key="3">
    <source>
        <dbReference type="Proteomes" id="UP000199167"/>
    </source>
</evidence>
<evidence type="ECO:0000313" key="2">
    <source>
        <dbReference type="EMBL" id="SEW42217.1"/>
    </source>
</evidence>
<feature type="compositionally biased region" description="Low complexity" evidence="1">
    <location>
        <begin position="333"/>
        <end position="344"/>
    </location>
</feature>
<dbReference type="Proteomes" id="UP000199167">
    <property type="component" value="Unassembled WGS sequence"/>
</dbReference>
<sequence length="495" mass="53382">MSLQATVAKVRTGLADALASGNLPGNLLPKAEALLAALDKPVRLTLMGLPGTGKSQLMNLLAGADVVPNGMHLPTTQLVYGEVAKSKCTMPDGSVEVLDHCDVAEIAALHPVFVQLALPLPALRRISVLEVVARDDNIDQQRAMFWAAKRTDVALWCTQSFNIPEQTLWGAMPDIIKDHGFMVVTKADVLSRNELLQATLSNVRTVGEHEFNQILPVATLSAIDARLSDGSVDKEAMRRSGGLALISAILRQVDLGQQATIDQAAMILRQTEQVATSTPAKIKPPVQEKTIVETVAAANIDEPTVAAPTPTAIRADVTPTRIEPSAHPKRQNAQPAAKQAVPKAEPIEPEAEVEKASTKPTKVASEDEFPEPIPVKKKAPPPKPTLKDGSRKAYEDAISYLTREGRALANAVETSEKVPVAKIMSRSVDNVQWLADHLQDNGEDDDPILQRARETALDAADLIQLMQMEKHDSAVFDAVSLVVQLKYDLEADLAH</sequence>
<dbReference type="STRING" id="364200.SAMN04488515_2938"/>